<comment type="function">
    <text evidence="1 8">Involved in DNA repair and RecF pathway recombination.</text>
</comment>
<evidence type="ECO:0000256" key="3">
    <source>
        <dbReference type="ARBA" id="ARBA00021310"/>
    </source>
</evidence>
<dbReference type="OrthoDB" id="9804792at2"/>
<accession>A0A3A6TST2</accession>
<dbReference type="Pfam" id="PF02565">
    <property type="entry name" value="RecO_C"/>
    <property type="match status" value="1"/>
</dbReference>
<dbReference type="NCBIfam" id="TIGR00613">
    <property type="entry name" value="reco"/>
    <property type="match status" value="1"/>
</dbReference>
<dbReference type="RefSeq" id="WP_121854181.1">
    <property type="nucleotide sequence ID" value="NZ_CP037952.1"/>
</dbReference>
<proteinExistence type="inferred from homology"/>
<evidence type="ECO:0000256" key="2">
    <source>
        <dbReference type="ARBA" id="ARBA00007452"/>
    </source>
</evidence>
<evidence type="ECO:0000256" key="4">
    <source>
        <dbReference type="ARBA" id="ARBA00022763"/>
    </source>
</evidence>
<comment type="similarity">
    <text evidence="2 8">Belongs to the RecO family.</text>
</comment>
<evidence type="ECO:0000256" key="8">
    <source>
        <dbReference type="HAMAP-Rule" id="MF_00201"/>
    </source>
</evidence>
<dbReference type="Pfam" id="PF11967">
    <property type="entry name" value="RecO_N"/>
    <property type="match status" value="1"/>
</dbReference>
<dbReference type="GO" id="GO:0006302">
    <property type="term" value="P:double-strand break repair"/>
    <property type="evidence" value="ECO:0007669"/>
    <property type="project" value="TreeGrafter"/>
</dbReference>
<evidence type="ECO:0000313" key="10">
    <source>
        <dbReference type="EMBL" id="RJY11073.1"/>
    </source>
</evidence>
<dbReference type="SUPFAM" id="SSF50249">
    <property type="entry name" value="Nucleic acid-binding proteins"/>
    <property type="match status" value="1"/>
</dbReference>
<comment type="caution">
    <text evidence="10">The sequence shown here is derived from an EMBL/GenBank/DDBJ whole genome shotgun (WGS) entry which is preliminary data.</text>
</comment>
<dbReference type="InterPro" id="IPR012340">
    <property type="entry name" value="NA-bd_OB-fold"/>
</dbReference>
<reference evidence="10 11" key="1">
    <citation type="submission" date="2018-09" db="EMBL/GenBank/DDBJ databases">
        <title>Phylogeny of the Shewanellaceae, and recommendation for two new genera, Pseudoshewanella and Parashewanella.</title>
        <authorList>
            <person name="Wang G."/>
        </authorList>
    </citation>
    <scope>NUCLEOTIDE SEQUENCE [LARGE SCALE GENOMIC DNA]</scope>
    <source>
        <strain evidence="10 11">KCTC 22492</strain>
    </source>
</reference>
<evidence type="ECO:0000256" key="6">
    <source>
        <dbReference type="ARBA" id="ARBA00023204"/>
    </source>
</evidence>
<evidence type="ECO:0000256" key="5">
    <source>
        <dbReference type="ARBA" id="ARBA00023172"/>
    </source>
</evidence>
<organism evidence="10 11">
    <name type="scientific">Parashewanella spongiae</name>
    <dbReference type="NCBI Taxonomy" id="342950"/>
    <lineage>
        <taxon>Bacteria</taxon>
        <taxon>Pseudomonadati</taxon>
        <taxon>Pseudomonadota</taxon>
        <taxon>Gammaproteobacteria</taxon>
        <taxon>Alteromonadales</taxon>
        <taxon>Shewanellaceae</taxon>
        <taxon>Parashewanella</taxon>
    </lineage>
</organism>
<evidence type="ECO:0000256" key="1">
    <source>
        <dbReference type="ARBA" id="ARBA00003065"/>
    </source>
</evidence>
<evidence type="ECO:0000256" key="7">
    <source>
        <dbReference type="ARBA" id="ARBA00033409"/>
    </source>
</evidence>
<protein>
    <recommendedName>
        <fullName evidence="3 8">DNA repair protein RecO</fullName>
    </recommendedName>
    <alternativeName>
        <fullName evidence="7 8">Recombination protein O</fullName>
    </alternativeName>
</protein>
<keyword evidence="6 8" id="KW-0234">DNA repair</keyword>
<dbReference type="PANTHER" id="PTHR33991">
    <property type="entry name" value="DNA REPAIR PROTEIN RECO"/>
    <property type="match status" value="1"/>
</dbReference>
<dbReference type="PANTHER" id="PTHR33991:SF1">
    <property type="entry name" value="DNA REPAIR PROTEIN RECO"/>
    <property type="match status" value="1"/>
</dbReference>
<dbReference type="Gene3D" id="1.20.1440.120">
    <property type="entry name" value="Recombination protein O, C-terminal domain"/>
    <property type="match status" value="1"/>
</dbReference>
<keyword evidence="4 8" id="KW-0227">DNA damage</keyword>
<dbReference type="InterPro" id="IPR022572">
    <property type="entry name" value="DNA_rep/recomb_RecO_N"/>
</dbReference>
<name>A0A3A6TST2_9GAMM</name>
<evidence type="ECO:0000313" key="11">
    <source>
        <dbReference type="Proteomes" id="UP000273022"/>
    </source>
</evidence>
<dbReference type="InterPro" id="IPR042242">
    <property type="entry name" value="RecO_C"/>
</dbReference>
<dbReference type="AlphaFoldDB" id="A0A3A6TST2"/>
<dbReference type="Gene3D" id="2.40.50.140">
    <property type="entry name" value="Nucleic acid-binding proteins"/>
    <property type="match status" value="1"/>
</dbReference>
<dbReference type="EMBL" id="QYYH01000089">
    <property type="protein sequence ID" value="RJY11073.1"/>
    <property type="molecule type" value="Genomic_DNA"/>
</dbReference>
<feature type="domain" description="DNA replication/recombination mediator RecO N-terminal" evidence="9">
    <location>
        <begin position="3"/>
        <end position="72"/>
    </location>
</feature>
<dbReference type="Proteomes" id="UP000273022">
    <property type="component" value="Unassembled WGS sequence"/>
</dbReference>
<dbReference type="GO" id="GO:0006310">
    <property type="term" value="P:DNA recombination"/>
    <property type="evidence" value="ECO:0007669"/>
    <property type="project" value="UniProtKB-UniRule"/>
</dbReference>
<dbReference type="HAMAP" id="MF_00201">
    <property type="entry name" value="RecO"/>
    <property type="match status" value="1"/>
</dbReference>
<sequence>MERGYVLHHRPFQESKALVNLLVDGKGRVDAVARLGSGKRSIKSVLQPFQPLIFTLSGRSELKTLGQIEAAAPAVPLSGQALYSGMYLNELTVRVLSIHHDATELFQIYHRTLLQMASEFCQSQLRLFEYHLLQELGAMPSLQFDENRDPFEEDIYYRFISEQGFSPCLNTKIESSFSGQSLIALRENNIQPAHFKELKFLMREMLKPLLGQKTLLSRQLFLTSRNKPAS</sequence>
<keyword evidence="5 8" id="KW-0233">DNA recombination</keyword>
<keyword evidence="11" id="KW-1185">Reference proteome</keyword>
<gene>
    <name evidence="8 10" type="primary">recO</name>
    <name evidence="10" type="ORF">D5R81_13580</name>
</gene>
<evidence type="ECO:0000259" key="9">
    <source>
        <dbReference type="Pfam" id="PF11967"/>
    </source>
</evidence>
<dbReference type="InterPro" id="IPR003717">
    <property type="entry name" value="RecO"/>
</dbReference>
<dbReference type="GO" id="GO:0043590">
    <property type="term" value="C:bacterial nucleoid"/>
    <property type="evidence" value="ECO:0007669"/>
    <property type="project" value="TreeGrafter"/>
</dbReference>